<protein>
    <submittedName>
        <fullName evidence="1">44037_t:CDS:1</fullName>
    </submittedName>
</protein>
<gene>
    <name evidence="1" type="ORF">GMARGA_LOCUS24320</name>
</gene>
<proteinExistence type="predicted"/>
<dbReference type="EMBL" id="CAJVQB010025525">
    <property type="protein sequence ID" value="CAG8806524.1"/>
    <property type="molecule type" value="Genomic_DNA"/>
</dbReference>
<keyword evidence="2" id="KW-1185">Reference proteome</keyword>
<evidence type="ECO:0000313" key="1">
    <source>
        <dbReference type="EMBL" id="CAG8806524.1"/>
    </source>
</evidence>
<feature type="non-terminal residue" evidence="1">
    <location>
        <position position="1"/>
    </location>
</feature>
<evidence type="ECO:0000313" key="2">
    <source>
        <dbReference type="Proteomes" id="UP000789901"/>
    </source>
</evidence>
<reference evidence="1 2" key="1">
    <citation type="submission" date="2021-06" db="EMBL/GenBank/DDBJ databases">
        <authorList>
            <person name="Kallberg Y."/>
            <person name="Tangrot J."/>
            <person name="Rosling A."/>
        </authorList>
    </citation>
    <scope>NUCLEOTIDE SEQUENCE [LARGE SCALE GENOMIC DNA]</scope>
    <source>
        <strain evidence="1 2">120-4 pot B 10/14</strain>
    </source>
</reference>
<dbReference type="Proteomes" id="UP000789901">
    <property type="component" value="Unassembled WGS sequence"/>
</dbReference>
<sequence length="120" mass="14426">QIHDKRSGERGVIKNKKELEPIGEDLMEIQKKFIEYYKKEKLTPSIIIKSGLFPEERKETKKFKEKFTHKLMKKIHKRIWIPSRIVIAIIRMEVEDTENIEIREKIELEIQNAINKIKTL</sequence>
<organism evidence="1 2">
    <name type="scientific">Gigaspora margarita</name>
    <dbReference type="NCBI Taxonomy" id="4874"/>
    <lineage>
        <taxon>Eukaryota</taxon>
        <taxon>Fungi</taxon>
        <taxon>Fungi incertae sedis</taxon>
        <taxon>Mucoromycota</taxon>
        <taxon>Glomeromycotina</taxon>
        <taxon>Glomeromycetes</taxon>
        <taxon>Diversisporales</taxon>
        <taxon>Gigasporaceae</taxon>
        <taxon>Gigaspora</taxon>
    </lineage>
</organism>
<accession>A0ABN7W067</accession>
<comment type="caution">
    <text evidence="1">The sequence shown here is derived from an EMBL/GenBank/DDBJ whole genome shotgun (WGS) entry which is preliminary data.</text>
</comment>
<name>A0ABN7W067_GIGMA</name>